<evidence type="ECO:0000256" key="5">
    <source>
        <dbReference type="ARBA" id="ARBA00022723"/>
    </source>
</evidence>
<evidence type="ECO:0000256" key="8">
    <source>
        <dbReference type="ARBA" id="ARBA00023033"/>
    </source>
</evidence>
<dbReference type="InterPro" id="IPR002401">
    <property type="entry name" value="Cyt_P450_E_grp-I"/>
</dbReference>
<dbReference type="GO" id="GO:0005506">
    <property type="term" value="F:iron ion binding"/>
    <property type="evidence" value="ECO:0007669"/>
    <property type="project" value="InterPro"/>
</dbReference>
<comment type="similarity">
    <text evidence="3 10">Belongs to the cytochrome P450 family.</text>
</comment>
<comment type="pathway">
    <text evidence="2">Secondary metabolite biosynthesis.</text>
</comment>
<keyword evidence="8 10" id="KW-0503">Monooxygenase</keyword>
<evidence type="ECO:0000256" key="2">
    <source>
        <dbReference type="ARBA" id="ARBA00005179"/>
    </source>
</evidence>
<keyword evidence="12" id="KW-1185">Reference proteome</keyword>
<dbReference type="InterPro" id="IPR050364">
    <property type="entry name" value="Cytochrome_P450_fung"/>
</dbReference>
<dbReference type="PRINTS" id="PR00385">
    <property type="entry name" value="P450"/>
</dbReference>
<dbReference type="PRINTS" id="PR00463">
    <property type="entry name" value="EP450I"/>
</dbReference>
<dbReference type="GO" id="GO:0004497">
    <property type="term" value="F:monooxygenase activity"/>
    <property type="evidence" value="ECO:0007669"/>
    <property type="project" value="UniProtKB-KW"/>
</dbReference>
<dbReference type="AlphaFoldDB" id="A0A9Q5N6J9"/>
<dbReference type="GO" id="GO:0016705">
    <property type="term" value="F:oxidoreductase activity, acting on paired donors, with incorporation or reduction of molecular oxygen"/>
    <property type="evidence" value="ECO:0007669"/>
    <property type="project" value="InterPro"/>
</dbReference>
<dbReference type="EMBL" id="LNZH02000163">
    <property type="protein sequence ID" value="OCB89192.1"/>
    <property type="molecule type" value="Genomic_DNA"/>
</dbReference>
<organism evidence="11 12">
    <name type="scientific">Sanghuangporus baumii</name>
    <name type="common">Phellinus baumii</name>
    <dbReference type="NCBI Taxonomy" id="108892"/>
    <lineage>
        <taxon>Eukaryota</taxon>
        <taxon>Fungi</taxon>
        <taxon>Dikarya</taxon>
        <taxon>Basidiomycota</taxon>
        <taxon>Agaricomycotina</taxon>
        <taxon>Agaricomycetes</taxon>
        <taxon>Hymenochaetales</taxon>
        <taxon>Hymenochaetaceae</taxon>
        <taxon>Sanghuangporus</taxon>
    </lineage>
</organism>
<comment type="cofactor">
    <cofactor evidence="1 9">
        <name>heme</name>
        <dbReference type="ChEBI" id="CHEBI:30413"/>
    </cofactor>
</comment>
<evidence type="ECO:0000313" key="12">
    <source>
        <dbReference type="Proteomes" id="UP000757232"/>
    </source>
</evidence>
<feature type="binding site" description="axial binding residue" evidence="9">
    <location>
        <position position="342"/>
    </location>
    <ligand>
        <name>heme</name>
        <dbReference type="ChEBI" id="CHEBI:30413"/>
    </ligand>
    <ligandPart>
        <name>Fe</name>
        <dbReference type="ChEBI" id="CHEBI:18248"/>
    </ligandPart>
</feature>
<name>A0A9Q5N6J9_SANBA</name>
<dbReference type="CDD" id="cd11065">
    <property type="entry name" value="CYP64-like"/>
    <property type="match status" value="1"/>
</dbReference>
<evidence type="ECO:0000256" key="6">
    <source>
        <dbReference type="ARBA" id="ARBA00023002"/>
    </source>
</evidence>
<dbReference type="SUPFAM" id="SSF48264">
    <property type="entry name" value="Cytochrome P450"/>
    <property type="match status" value="1"/>
</dbReference>
<keyword evidence="5 9" id="KW-0479">Metal-binding</keyword>
<dbReference type="OrthoDB" id="2789670at2759"/>
<dbReference type="Gene3D" id="1.10.630.10">
    <property type="entry name" value="Cytochrome P450"/>
    <property type="match status" value="2"/>
</dbReference>
<dbReference type="InterPro" id="IPR017972">
    <property type="entry name" value="Cyt_P450_CS"/>
</dbReference>
<keyword evidence="6 10" id="KW-0560">Oxidoreductase</keyword>
<dbReference type="PROSITE" id="PS00086">
    <property type="entry name" value="CYTOCHROME_P450"/>
    <property type="match status" value="1"/>
</dbReference>
<evidence type="ECO:0000256" key="3">
    <source>
        <dbReference type="ARBA" id="ARBA00010617"/>
    </source>
</evidence>
<evidence type="ECO:0000256" key="10">
    <source>
        <dbReference type="RuleBase" id="RU000461"/>
    </source>
</evidence>
<evidence type="ECO:0000313" key="11">
    <source>
        <dbReference type="EMBL" id="OCB89192.1"/>
    </source>
</evidence>
<accession>A0A9Q5N6J9</accession>
<proteinExistence type="inferred from homology"/>
<dbReference type="PANTHER" id="PTHR46300">
    <property type="entry name" value="P450, PUTATIVE (EUROFUNG)-RELATED-RELATED"/>
    <property type="match status" value="1"/>
</dbReference>
<dbReference type="GO" id="GO:0020037">
    <property type="term" value="F:heme binding"/>
    <property type="evidence" value="ECO:0007669"/>
    <property type="project" value="InterPro"/>
</dbReference>
<keyword evidence="4 9" id="KW-0349">Heme</keyword>
<dbReference type="Proteomes" id="UP000757232">
    <property type="component" value="Unassembled WGS sequence"/>
</dbReference>
<keyword evidence="7 9" id="KW-0408">Iron</keyword>
<evidence type="ECO:0000256" key="4">
    <source>
        <dbReference type="ARBA" id="ARBA00022617"/>
    </source>
</evidence>
<dbReference type="PANTHER" id="PTHR46300:SF7">
    <property type="entry name" value="P450, PUTATIVE (EUROFUNG)-RELATED"/>
    <property type="match status" value="1"/>
</dbReference>
<dbReference type="InterPro" id="IPR036396">
    <property type="entry name" value="Cyt_P450_sf"/>
</dbReference>
<evidence type="ECO:0000256" key="7">
    <source>
        <dbReference type="ARBA" id="ARBA00023004"/>
    </source>
</evidence>
<dbReference type="Pfam" id="PF00067">
    <property type="entry name" value="p450"/>
    <property type="match status" value="2"/>
</dbReference>
<sequence>MPGRNEWETARQWGAKYGDLVYIKNLGTGYLFLNSYEDAIELFEKRGSVYSSRPQTTMLDLEGWSDWFTSVIPYGDNLRRARQYFNRIFQRSVTKNYYDVQTQSIHKLLYKLVQDPDHYRHHIRQAAAEAIIKIAYGYEILENDPAVDVIDTGIRSVSDALAFYLVNAVPVPTPSMLSKLTELYGRGDNETFIAQTVAVAFGAGGDTTVSALLTFLLAMVLFPDAMKKGHEELDRVIGKHALPSFEDRPRLPYIEAICKECLRWQAITPLAVPHLAEKDDIFKGYFIPAGTVLYGNVWAMLRDPKRYPDPDKFIPDRWLPAYGEEPPLEADKMAFGFGRRICPGRFFAENSIFIGVASILATFNIEKAVDEHGVPITPTEDYLSSIVRHPKPFKCKITPRSDASVLAVRQATKQL</sequence>
<protein>
    <submittedName>
        <fullName evidence="11">Cytochrome P450</fullName>
    </submittedName>
</protein>
<evidence type="ECO:0000256" key="9">
    <source>
        <dbReference type="PIRSR" id="PIRSR602401-1"/>
    </source>
</evidence>
<reference evidence="11" key="1">
    <citation type="submission" date="2016-06" db="EMBL/GenBank/DDBJ databases">
        <title>Draft Genome sequence of the fungus Inonotus baumii.</title>
        <authorList>
            <person name="Zhu H."/>
            <person name="Lin W."/>
        </authorList>
    </citation>
    <scope>NUCLEOTIDE SEQUENCE</scope>
    <source>
        <strain evidence="11">821</strain>
    </source>
</reference>
<dbReference type="InterPro" id="IPR001128">
    <property type="entry name" value="Cyt_P450"/>
</dbReference>
<evidence type="ECO:0000256" key="1">
    <source>
        <dbReference type="ARBA" id="ARBA00001971"/>
    </source>
</evidence>
<gene>
    <name evidence="11" type="ORF">A7U60_g3678</name>
</gene>
<comment type="caution">
    <text evidence="11">The sequence shown here is derived from an EMBL/GenBank/DDBJ whole genome shotgun (WGS) entry which is preliminary data.</text>
</comment>